<gene>
    <name evidence="7" type="ORF">FB471_5189</name>
</gene>
<dbReference type="GO" id="GO:0004252">
    <property type="term" value="F:serine-type endopeptidase activity"/>
    <property type="evidence" value="ECO:0007669"/>
    <property type="project" value="InterPro"/>
</dbReference>
<name>A0A542DQH8_AMYCI</name>
<keyword evidence="3" id="KW-0378">Hydrolase</keyword>
<evidence type="ECO:0000256" key="2">
    <source>
        <dbReference type="ARBA" id="ARBA00022670"/>
    </source>
</evidence>
<comment type="similarity">
    <text evidence="1">Belongs to the peptidase S1 family.</text>
</comment>
<keyword evidence="2" id="KW-0645">Protease</keyword>
<dbReference type="CDD" id="cd21112">
    <property type="entry name" value="alphaLP-like"/>
    <property type="match status" value="1"/>
</dbReference>
<proteinExistence type="inferred from homology"/>
<dbReference type="Proteomes" id="UP000320876">
    <property type="component" value="Unassembled WGS sequence"/>
</dbReference>
<dbReference type="RefSeq" id="WP_142000900.1">
    <property type="nucleotide sequence ID" value="NZ_VFML01000001.1"/>
</dbReference>
<feature type="signal peptide" evidence="6">
    <location>
        <begin position="1"/>
        <end position="29"/>
    </location>
</feature>
<evidence type="ECO:0000256" key="3">
    <source>
        <dbReference type="ARBA" id="ARBA00022801"/>
    </source>
</evidence>
<reference evidence="7 8" key="1">
    <citation type="submission" date="2019-06" db="EMBL/GenBank/DDBJ databases">
        <title>Sequencing the genomes of 1000 actinobacteria strains.</title>
        <authorList>
            <person name="Klenk H.-P."/>
        </authorList>
    </citation>
    <scope>NUCLEOTIDE SEQUENCE [LARGE SCALE GENOMIC DNA]</scope>
    <source>
        <strain evidence="7 8">DSM 45679</strain>
    </source>
</reference>
<dbReference type="Gene3D" id="2.40.10.10">
    <property type="entry name" value="Trypsin-like serine proteases"/>
    <property type="match status" value="2"/>
</dbReference>
<dbReference type="PRINTS" id="PR00861">
    <property type="entry name" value="ALYTICPTASE"/>
</dbReference>
<organism evidence="7 8">
    <name type="scientific">Amycolatopsis cihanbeyliensis</name>
    <dbReference type="NCBI Taxonomy" id="1128664"/>
    <lineage>
        <taxon>Bacteria</taxon>
        <taxon>Bacillati</taxon>
        <taxon>Actinomycetota</taxon>
        <taxon>Actinomycetes</taxon>
        <taxon>Pseudonocardiales</taxon>
        <taxon>Pseudonocardiaceae</taxon>
        <taxon>Amycolatopsis</taxon>
    </lineage>
</organism>
<keyword evidence="8" id="KW-1185">Reference proteome</keyword>
<feature type="chain" id="PRO_5021948364" evidence="6">
    <location>
        <begin position="30"/>
        <end position="234"/>
    </location>
</feature>
<dbReference type="GO" id="GO:0006508">
    <property type="term" value="P:proteolysis"/>
    <property type="evidence" value="ECO:0007669"/>
    <property type="project" value="UniProtKB-KW"/>
</dbReference>
<evidence type="ECO:0000256" key="4">
    <source>
        <dbReference type="ARBA" id="ARBA00022825"/>
    </source>
</evidence>
<accession>A0A542DQH8</accession>
<keyword evidence="4" id="KW-0720">Serine protease</keyword>
<dbReference type="InterPro" id="IPR009003">
    <property type="entry name" value="Peptidase_S1_PA"/>
</dbReference>
<comment type="caution">
    <text evidence="7">The sequence shown here is derived from an EMBL/GenBank/DDBJ whole genome shotgun (WGS) entry which is preliminary data.</text>
</comment>
<evidence type="ECO:0000313" key="7">
    <source>
        <dbReference type="EMBL" id="TQJ05361.1"/>
    </source>
</evidence>
<dbReference type="AlphaFoldDB" id="A0A542DQH8"/>
<evidence type="ECO:0000256" key="6">
    <source>
        <dbReference type="SAM" id="SignalP"/>
    </source>
</evidence>
<keyword evidence="5" id="KW-1015">Disulfide bond</keyword>
<dbReference type="InterPro" id="IPR001316">
    <property type="entry name" value="Pept_S1A_streptogrisin"/>
</dbReference>
<dbReference type="InterPro" id="IPR043504">
    <property type="entry name" value="Peptidase_S1_PA_chymotrypsin"/>
</dbReference>
<evidence type="ECO:0000256" key="1">
    <source>
        <dbReference type="ARBA" id="ARBA00007664"/>
    </source>
</evidence>
<sequence>MRKRFLPRIVTMVVALVAAGLTGSLTAAAEAPSRPLMGGMELNADPTGPVHRPCVSAFNVRSGKVGYVLTHGACGKVGQKVYGPDGTLIGTIAFASTVGPDAALVEVSNTRQWEQGPWIALPETRQPLTVAGAKEAPVGDKVCISSPVSGRKCGTITARDRTVTLPDRTLRGVIQTDICVRDGDRGAPLFTLDSRGRAHAQGHLVAATRWYPCASYFQPINAVLSHYRLTLLTG</sequence>
<dbReference type="EMBL" id="VFML01000001">
    <property type="protein sequence ID" value="TQJ05361.1"/>
    <property type="molecule type" value="Genomic_DNA"/>
</dbReference>
<protein>
    <submittedName>
        <fullName evidence="7">Streptogrisin C</fullName>
    </submittedName>
</protein>
<evidence type="ECO:0000256" key="5">
    <source>
        <dbReference type="ARBA" id="ARBA00023157"/>
    </source>
</evidence>
<dbReference type="SUPFAM" id="SSF50494">
    <property type="entry name" value="Trypsin-like serine proteases"/>
    <property type="match status" value="1"/>
</dbReference>
<keyword evidence="6" id="KW-0732">Signal</keyword>
<dbReference type="OrthoDB" id="8781117at2"/>
<evidence type="ECO:0000313" key="8">
    <source>
        <dbReference type="Proteomes" id="UP000320876"/>
    </source>
</evidence>